<feature type="domain" description="BPTI/Kunitz inhibitor" evidence="8">
    <location>
        <begin position="20"/>
        <end position="70"/>
    </location>
</feature>
<dbReference type="FunFam" id="4.10.410.10:FF:000017">
    <property type="entry name" value="papilin isoform X2"/>
    <property type="match status" value="1"/>
</dbReference>
<dbReference type="FunFam" id="4.10.410.10:FF:000020">
    <property type="entry name" value="Collagen, type VI, alpha 3"/>
    <property type="match status" value="3"/>
</dbReference>
<keyword evidence="3" id="KW-0646">Protease inhibitor</keyword>
<accession>A0A498SIP7</accession>
<gene>
    <name evidence="9" type="ORF">NAV_LOCUS6479</name>
</gene>
<dbReference type="STRING" id="6277.A0A498SIP7"/>
<keyword evidence="2" id="KW-0272">Extracellular matrix</keyword>
<dbReference type="Pfam" id="PF00014">
    <property type="entry name" value="Kunitz_BPTI"/>
    <property type="match status" value="7"/>
</dbReference>
<dbReference type="InterPro" id="IPR036179">
    <property type="entry name" value="Ig-like_dom_sf"/>
</dbReference>
<dbReference type="PROSITE" id="PS50279">
    <property type="entry name" value="BPTI_KUNITZ_2"/>
    <property type="match status" value="7"/>
</dbReference>
<keyword evidence="6" id="KW-1015">Disulfide bond</keyword>
<keyword evidence="4" id="KW-0722">Serine protease inhibitor</keyword>
<dbReference type="GO" id="GO:0004867">
    <property type="term" value="F:serine-type endopeptidase inhibitor activity"/>
    <property type="evidence" value="ECO:0007669"/>
    <property type="project" value="UniProtKB-KW"/>
</dbReference>
<dbReference type="Proteomes" id="UP000276991">
    <property type="component" value="Unassembled WGS sequence"/>
</dbReference>
<keyword evidence="7" id="KW-0325">Glycoprotein</keyword>
<evidence type="ECO:0000256" key="3">
    <source>
        <dbReference type="ARBA" id="ARBA00022690"/>
    </source>
</evidence>
<keyword evidence="10" id="KW-1185">Reference proteome</keyword>
<dbReference type="InterPro" id="IPR050098">
    <property type="entry name" value="TFPI/VKTCI-like"/>
</dbReference>
<feature type="domain" description="BPTI/Kunitz inhibitor" evidence="8">
    <location>
        <begin position="145"/>
        <end position="195"/>
    </location>
</feature>
<dbReference type="SUPFAM" id="SSF48726">
    <property type="entry name" value="Immunoglobulin"/>
    <property type="match status" value="1"/>
</dbReference>
<feature type="domain" description="BPTI/Kunitz inhibitor" evidence="8">
    <location>
        <begin position="364"/>
        <end position="414"/>
    </location>
</feature>
<keyword evidence="2" id="KW-0964">Secreted</keyword>
<evidence type="ECO:0000313" key="10">
    <source>
        <dbReference type="Proteomes" id="UP000276991"/>
    </source>
</evidence>
<evidence type="ECO:0000259" key="8">
    <source>
        <dbReference type="PROSITE" id="PS50279"/>
    </source>
</evidence>
<dbReference type="CDD" id="cd00109">
    <property type="entry name" value="Kunitz-type"/>
    <property type="match status" value="4"/>
</dbReference>
<evidence type="ECO:0000256" key="6">
    <source>
        <dbReference type="ARBA" id="ARBA00023157"/>
    </source>
</evidence>
<dbReference type="OrthoDB" id="4473401at2759"/>
<dbReference type="PRINTS" id="PR00759">
    <property type="entry name" value="BASICPTASE"/>
</dbReference>
<feature type="domain" description="BPTI/Kunitz inhibitor" evidence="8">
    <location>
        <begin position="497"/>
        <end position="547"/>
    </location>
</feature>
<organism evidence="9 10">
    <name type="scientific">Acanthocheilonema viteae</name>
    <name type="common">Filarial nematode worm</name>
    <name type="synonym">Dipetalonema viteae</name>
    <dbReference type="NCBI Taxonomy" id="6277"/>
    <lineage>
        <taxon>Eukaryota</taxon>
        <taxon>Metazoa</taxon>
        <taxon>Ecdysozoa</taxon>
        <taxon>Nematoda</taxon>
        <taxon>Chromadorea</taxon>
        <taxon>Rhabditida</taxon>
        <taxon>Spirurina</taxon>
        <taxon>Spiruromorpha</taxon>
        <taxon>Filarioidea</taxon>
        <taxon>Onchocercidae</taxon>
        <taxon>Acanthocheilonema</taxon>
    </lineage>
</organism>
<proteinExistence type="predicted"/>
<name>A0A498SIP7_ACAVI</name>
<dbReference type="InterPro" id="IPR020901">
    <property type="entry name" value="Prtase_inh_Kunz-CS"/>
</dbReference>
<dbReference type="InterPro" id="IPR002223">
    <property type="entry name" value="Kunitz_BPTI"/>
</dbReference>
<dbReference type="EMBL" id="UPTC01001340">
    <property type="protein sequence ID" value="VBB31688.1"/>
    <property type="molecule type" value="Genomic_DNA"/>
</dbReference>
<evidence type="ECO:0000256" key="4">
    <source>
        <dbReference type="ARBA" id="ARBA00022900"/>
    </source>
</evidence>
<dbReference type="SMART" id="SM00131">
    <property type="entry name" value="KU"/>
    <property type="match status" value="7"/>
</dbReference>
<reference evidence="9 10" key="1">
    <citation type="submission" date="2018-08" db="EMBL/GenBank/DDBJ databases">
        <authorList>
            <person name="Laetsch R D."/>
            <person name="Stevens L."/>
            <person name="Kumar S."/>
            <person name="Blaxter L. M."/>
        </authorList>
    </citation>
    <scope>NUCLEOTIDE SEQUENCE [LARGE SCALE GENOMIC DNA]</scope>
</reference>
<comment type="subcellular location">
    <subcellularLocation>
        <location evidence="1">Secreted</location>
        <location evidence="1">Extracellular space</location>
        <location evidence="1">Extracellular matrix</location>
    </subcellularLocation>
</comment>
<dbReference type="AlphaFoldDB" id="A0A498SIP7"/>
<dbReference type="CDD" id="cd22637">
    <property type="entry name" value="Kunitz_papilin_mig6-like"/>
    <property type="match status" value="1"/>
</dbReference>
<evidence type="ECO:0000256" key="1">
    <source>
        <dbReference type="ARBA" id="ARBA00004498"/>
    </source>
</evidence>
<dbReference type="Gene3D" id="4.10.410.10">
    <property type="entry name" value="Pancreatic trypsin inhibitor Kunitz domain"/>
    <property type="match status" value="7"/>
</dbReference>
<keyword evidence="5" id="KW-0654">Proteoglycan</keyword>
<dbReference type="InterPro" id="IPR036880">
    <property type="entry name" value="Kunitz_BPTI_sf"/>
</dbReference>
<dbReference type="PROSITE" id="PS00280">
    <property type="entry name" value="BPTI_KUNITZ_1"/>
    <property type="match status" value="4"/>
</dbReference>
<evidence type="ECO:0000256" key="7">
    <source>
        <dbReference type="ARBA" id="ARBA00023180"/>
    </source>
</evidence>
<sequence>MFFSFIFFTASHKSETISKCELPKDTGPCNRFVTKWYYNKNDGTCTRFHYGGCGGTDNRFDSEQQCKNACGNFTDPCELPKVNGPCSGRHKRYYFNSDTGRCERFEYGGCLGNTNNFLNLADCEAKCLLSEEHFNWENSLTTRLCSLPKISESCRSTVKRYYYDESLGECLPFFYDNCIGDENGFDNINDCIGNCTAHSNFQDFETNAISVDRRVNHFQKNIRHNVYGAVNLHVQNGNHLTSKFSIPEISSTKSIATTVTAVIEFDGTTPSLDGRFSKENDSEGKMIMIDTGEGIESFLSLPELCLLPEDAGPCFGEILRWRYNSETNHCETFIYTGCGHNANYFTSEEACLRACGEYRNSDVCMMKVDRGQCELGVTKWYYNMDTGQCHVFIYTGCGGNGNRFSSKAECQHLCTSEILFYTDNNEKDICQLDRESGPCTDPVTQWYFNASLSQCMQFTYGGCRGNANRFNSQKLCEQRCLQKNEMKVRIDRTKDDCLLPFEVGSCQNNQQRWYFDKSAGYCTKFMYSGCGGNQNRFFSEDECMHYCSVHLHKRRLKMSRPMLILIGYNPVPVGSTITLRCKANKQYPVQWHKNGVLFQISNNDQRIYDFKILSHVIEMKELYHLFA</sequence>
<dbReference type="SUPFAM" id="SSF57362">
    <property type="entry name" value="BPTI-like"/>
    <property type="match status" value="7"/>
</dbReference>
<evidence type="ECO:0000256" key="5">
    <source>
        <dbReference type="ARBA" id="ARBA00022974"/>
    </source>
</evidence>
<feature type="domain" description="BPTI/Kunitz inhibitor" evidence="8">
    <location>
        <begin position="77"/>
        <end position="127"/>
    </location>
</feature>
<dbReference type="PANTHER" id="PTHR10083">
    <property type="entry name" value="KUNITZ-TYPE PROTEASE INHIBITOR-RELATED"/>
    <property type="match status" value="1"/>
</dbReference>
<evidence type="ECO:0000313" key="9">
    <source>
        <dbReference type="EMBL" id="VBB31688.1"/>
    </source>
</evidence>
<feature type="domain" description="BPTI/Kunitz inhibitor" evidence="8">
    <location>
        <begin position="305"/>
        <end position="355"/>
    </location>
</feature>
<protein>
    <recommendedName>
        <fullName evidence="8">BPTI/Kunitz inhibitor domain-containing protein</fullName>
    </recommendedName>
</protein>
<dbReference type="GO" id="GO:0005615">
    <property type="term" value="C:extracellular space"/>
    <property type="evidence" value="ECO:0007669"/>
    <property type="project" value="TreeGrafter"/>
</dbReference>
<feature type="domain" description="BPTI/Kunitz inhibitor" evidence="8">
    <location>
        <begin position="430"/>
        <end position="480"/>
    </location>
</feature>
<dbReference type="PANTHER" id="PTHR10083:SF374">
    <property type="entry name" value="BPTI_KUNITZ INHIBITOR DOMAIN-CONTAINING PROTEIN"/>
    <property type="match status" value="1"/>
</dbReference>
<evidence type="ECO:0000256" key="2">
    <source>
        <dbReference type="ARBA" id="ARBA00022530"/>
    </source>
</evidence>